<organism evidence="2 3">
    <name type="scientific">Candidatus Magasanikbacteria bacterium RIFOXYA1_FULL_40_8</name>
    <dbReference type="NCBI Taxonomy" id="1798694"/>
    <lineage>
        <taxon>Bacteria</taxon>
        <taxon>Candidatus Magasanikiibacteriota</taxon>
    </lineage>
</organism>
<keyword evidence="1" id="KW-1133">Transmembrane helix</keyword>
<comment type="caution">
    <text evidence="2">The sequence shown here is derived from an EMBL/GenBank/DDBJ whole genome shotgun (WGS) entry which is preliminary data.</text>
</comment>
<feature type="transmembrane region" description="Helical" evidence="1">
    <location>
        <begin position="6"/>
        <end position="25"/>
    </location>
</feature>
<dbReference type="Proteomes" id="UP000177151">
    <property type="component" value="Unassembled WGS sequence"/>
</dbReference>
<name>A0A1F6NU83_9BACT</name>
<keyword evidence="1" id="KW-0472">Membrane</keyword>
<dbReference type="AlphaFoldDB" id="A0A1F6NU83"/>
<protein>
    <submittedName>
        <fullName evidence="2">Uncharacterized protein</fullName>
    </submittedName>
</protein>
<dbReference type="EMBL" id="MFQP01000031">
    <property type="protein sequence ID" value="OGH87283.1"/>
    <property type="molecule type" value="Genomic_DNA"/>
</dbReference>
<keyword evidence="1" id="KW-0812">Transmembrane</keyword>
<proteinExistence type="predicted"/>
<evidence type="ECO:0000256" key="1">
    <source>
        <dbReference type="SAM" id="Phobius"/>
    </source>
</evidence>
<sequence length="133" mass="15851">MSTYLVVCGVILNIVVLLTVIYRVFDWIRVRKANKKARAKNAQIREQFKKELELAKLEWIEWVKELKELEQAYNQEANLVERILLRCKISNYEDFGTYFFPSIGKNLSLHRIGKENGWKLEEDIQEQQEKKTC</sequence>
<evidence type="ECO:0000313" key="3">
    <source>
        <dbReference type="Proteomes" id="UP000177151"/>
    </source>
</evidence>
<evidence type="ECO:0000313" key="2">
    <source>
        <dbReference type="EMBL" id="OGH87283.1"/>
    </source>
</evidence>
<gene>
    <name evidence="2" type="ORF">A2206_02505</name>
</gene>
<accession>A0A1F6NU83</accession>
<reference evidence="2 3" key="1">
    <citation type="journal article" date="2016" name="Nat. Commun.">
        <title>Thousands of microbial genomes shed light on interconnected biogeochemical processes in an aquifer system.</title>
        <authorList>
            <person name="Anantharaman K."/>
            <person name="Brown C.T."/>
            <person name="Hug L.A."/>
            <person name="Sharon I."/>
            <person name="Castelle C.J."/>
            <person name="Probst A.J."/>
            <person name="Thomas B.C."/>
            <person name="Singh A."/>
            <person name="Wilkins M.J."/>
            <person name="Karaoz U."/>
            <person name="Brodie E.L."/>
            <person name="Williams K.H."/>
            <person name="Hubbard S.S."/>
            <person name="Banfield J.F."/>
        </authorList>
    </citation>
    <scope>NUCLEOTIDE SEQUENCE [LARGE SCALE GENOMIC DNA]</scope>
</reference>